<evidence type="ECO:0000256" key="1">
    <source>
        <dbReference type="ARBA" id="ARBA00048287"/>
    </source>
</evidence>
<gene>
    <name evidence="3" type="ORF">TELCIR_18079</name>
</gene>
<evidence type="ECO:0000259" key="2">
    <source>
        <dbReference type="Pfam" id="PF00850"/>
    </source>
</evidence>
<proteinExistence type="predicted"/>
<dbReference type="SUPFAM" id="SSF52768">
    <property type="entry name" value="Arginase/deacetylase"/>
    <property type="match status" value="1"/>
</dbReference>
<organism evidence="3 4">
    <name type="scientific">Teladorsagia circumcincta</name>
    <name type="common">Brown stomach worm</name>
    <name type="synonym">Ostertagia circumcincta</name>
    <dbReference type="NCBI Taxonomy" id="45464"/>
    <lineage>
        <taxon>Eukaryota</taxon>
        <taxon>Metazoa</taxon>
        <taxon>Ecdysozoa</taxon>
        <taxon>Nematoda</taxon>
        <taxon>Chromadorea</taxon>
        <taxon>Rhabditida</taxon>
        <taxon>Rhabditina</taxon>
        <taxon>Rhabditomorpha</taxon>
        <taxon>Strongyloidea</taxon>
        <taxon>Trichostrongylidae</taxon>
        <taxon>Teladorsagia</taxon>
    </lineage>
</organism>
<dbReference type="GO" id="GO:0040029">
    <property type="term" value="P:epigenetic regulation of gene expression"/>
    <property type="evidence" value="ECO:0007669"/>
    <property type="project" value="TreeGrafter"/>
</dbReference>
<dbReference type="InterPro" id="IPR037138">
    <property type="entry name" value="His_deacetylse_dom_sf"/>
</dbReference>
<dbReference type="AlphaFoldDB" id="A0A2G9TQY6"/>
<dbReference type="InterPro" id="IPR023696">
    <property type="entry name" value="Ureohydrolase_dom_sf"/>
</dbReference>
<dbReference type="GO" id="GO:0141221">
    <property type="term" value="F:histone deacetylase activity, hydrolytic mechanism"/>
    <property type="evidence" value="ECO:0007669"/>
    <property type="project" value="UniProtKB-EC"/>
</dbReference>
<feature type="domain" description="Histone deacetylase" evidence="2">
    <location>
        <begin position="27"/>
        <end position="266"/>
    </location>
</feature>
<protein>
    <submittedName>
        <fullName evidence="3">Histone deacetylase family protein</fullName>
    </submittedName>
</protein>
<evidence type="ECO:0000313" key="3">
    <source>
        <dbReference type="EMBL" id="PIO60423.1"/>
    </source>
</evidence>
<dbReference type="Gene3D" id="3.40.800.20">
    <property type="entry name" value="Histone deacetylase domain"/>
    <property type="match status" value="1"/>
</dbReference>
<dbReference type="Pfam" id="PF00850">
    <property type="entry name" value="Hist_deacetyl"/>
    <property type="match status" value="1"/>
</dbReference>
<reference evidence="3 4" key="1">
    <citation type="submission" date="2015-09" db="EMBL/GenBank/DDBJ databases">
        <title>Draft genome of the parasitic nematode Teladorsagia circumcincta isolate WARC Sus (inbred).</title>
        <authorList>
            <person name="Mitreva M."/>
        </authorList>
    </citation>
    <scope>NUCLEOTIDE SEQUENCE [LARGE SCALE GENOMIC DNA]</scope>
    <source>
        <strain evidence="3 4">S</strain>
    </source>
</reference>
<dbReference type="InterPro" id="IPR023801">
    <property type="entry name" value="His_deacetylse_dom"/>
</dbReference>
<dbReference type="OrthoDB" id="424012at2759"/>
<dbReference type="PANTHER" id="PTHR10625:SF1">
    <property type="entry name" value="HISTONE DEACETYLASE DOMAIN-CONTAINING PROTEIN"/>
    <property type="match status" value="1"/>
</dbReference>
<accession>A0A2G9TQY6</accession>
<dbReference type="PRINTS" id="PR01270">
    <property type="entry name" value="HDASUPER"/>
</dbReference>
<keyword evidence="4" id="KW-1185">Reference proteome</keyword>
<dbReference type="Proteomes" id="UP000230423">
    <property type="component" value="Unassembled WGS sequence"/>
</dbReference>
<sequence>MTPPPFGYVYDERMLEHKCNYDGTMAERPERMALIHDRLLRDGLLEDAVKIDARDATEDELMLVHAEDLIHGLDALKTDEDCEDFCRDKEILWLCPESAKAARLAAGGTIDLVKANVEGRVGNSFAIVRPPGHHAFGKTPQGYCLYNNVAVAAKYAVERLHLNKAAVVDFDYHAGNGTHYALRGDPRFHFTSFHAYHHGAFWPWNDEFDFCTDYDNTVMFPLNGPMNSESDFVSAFHHLVIPILKEWKPELILVSAGFDSGYFDIMLEEGQGIKAHGFVTNQSVLDTSRTGPLLRPLWSVVVFESYIGLDSVYN</sequence>
<dbReference type="InterPro" id="IPR000286">
    <property type="entry name" value="HDACs"/>
</dbReference>
<dbReference type="PANTHER" id="PTHR10625">
    <property type="entry name" value="HISTONE DEACETYLASE HDAC1-RELATED"/>
    <property type="match status" value="1"/>
</dbReference>
<dbReference type="EMBL" id="KZ355509">
    <property type="protein sequence ID" value="PIO60423.1"/>
    <property type="molecule type" value="Genomic_DNA"/>
</dbReference>
<evidence type="ECO:0000313" key="4">
    <source>
        <dbReference type="Proteomes" id="UP000230423"/>
    </source>
</evidence>
<name>A0A2G9TQY6_TELCI</name>
<comment type="catalytic activity">
    <reaction evidence="1">
        <text>N(6)-acetyl-L-lysyl-[histone] + H2O = L-lysyl-[histone] + acetate</text>
        <dbReference type="Rhea" id="RHEA:58196"/>
        <dbReference type="Rhea" id="RHEA-COMP:9845"/>
        <dbReference type="Rhea" id="RHEA-COMP:11338"/>
        <dbReference type="ChEBI" id="CHEBI:15377"/>
        <dbReference type="ChEBI" id="CHEBI:29969"/>
        <dbReference type="ChEBI" id="CHEBI:30089"/>
        <dbReference type="ChEBI" id="CHEBI:61930"/>
        <dbReference type="EC" id="3.5.1.98"/>
    </reaction>
</comment>
<dbReference type="GO" id="GO:0000118">
    <property type="term" value="C:histone deacetylase complex"/>
    <property type="evidence" value="ECO:0007669"/>
    <property type="project" value="TreeGrafter"/>
</dbReference>